<keyword evidence="4" id="KW-1185">Reference proteome</keyword>
<accession>A0ABW8GK79</accession>
<protein>
    <submittedName>
        <fullName evidence="3">16S rRNA (Guanine(966)-N(2))-methyltransferase RsmD</fullName>
        <ecNumber evidence="3">2.1.1.171</ecNumber>
    </submittedName>
</protein>
<dbReference type="InterPro" id="IPR004398">
    <property type="entry name" value="RNA_MeTrfase_RsmD"/>
</dbReference>
<comment type="caution">
    <text evidence="3">The sequence shown here is derived from an EMBL/GenBank/DDBJ whole genome shotgun (WGS) entry which is preliminary data.</text>
</comment>
<evidence type="ECO:0000256" key="2">
    <source>
        <dbReference type="ARBA" id="ARBA00022679"/>
    </source>
</evidence>
<dbReference type="PROSITE" id="PS00092">
    <property type="entry name" value="N6_MTASE"/>
    <property type="match status" value="1"/>
</dbReference>
<sequence>MAASNRVRISGGEWRSRLLSFPDVPGLRPTPDRVRQAVFNWLGQDMHGQRCLDLFAGTGAMGFEALSRGASAAVLVEKSPVAAKSLQQNQALLKAGQAKVLQQDATQFLAQNRERFDVIFLDPPYQQGWLSKLLPHLPPHLAEGGVVYVEAEFALEDDELWQVIKHGKAGNVFYHLLKLADRSTD</sequence>
<dbReference type="PANTHER" id="PTHR43542">
    <property type="entry name" value="METHYLTRANSFERASE"/>
    <property type="match status" value="1"/>
</dbReference>
<keyword evidence="1 3" id="KW-0489">Methyltransferase</keyword>
<evidence type="ECO:0000313" key="3">
    <source>
        <dbReference type="EMBL" id="MFJ5445793.1"/>
    </source>
</evidence>
<dbReference type="CDD" id="cd02440">
    <property type="entry name" value="AdoMet_MTases"/>
    <property type="match status" value="1"/>
</dbReference>
<dbReference type="NCBIfam" id="TIGR00095">
    <property type="entry name" value="16S rRNA (guanine(966)-N(2))-methyltransferase RsmD"/>
    <property type="match status" value="1"/>
</dbReference>
<name>A0ABW8GK79_9PROT</name>
<dbReference type="InterPro" id="IPR002052">
    <property type="entry name" value="DNA_methylase_N6_adenine_CS"/>
</dbReference>
<dbReference type="PIRSF" id="PIRSF004553">
    <property type="entry name" value="CHP00095"/>
    <property type="match status" value="1"/>
</dbReference>
<organism evidence="3 4">
    <name type="scientific">Methylobacillus methanolivorans</name>
    <dbReference type="NCBI Taxonomy" id="1848927"/>
    <lineage>
        <taxon>Bacteria</taxon>
        <taxon>Pseudomonadati</taxon>
        <taxon>Pseudomonadota</taxon>
        <taxon>Betaproteobacteria</taxon>
        <taxon>Nitrosomonadales</taxon>
        <taxon>Methylophilaceae</taxon>
        <taxon>Methylobacillus</taxon>
    </lineage>
</organism>
<dbReference type="PANTHER" id="PTHR43542:SF1">
    <property type="entry name" value="METHYLTRANSFERASE"/>
    <property type="match status" value="1"/>
</dbReference>
<dbReference type="EMBL" id="JBIWXY010000001">
    <property type="protein sequence ID" value="MFJ5445793.1"/>
    <property type="molecule type" value="Genomic_DNA"/>
</dbReference>
<gene>
    <name evidence="3" type="primary">rsmD</name>
    <name evidence="3" type="ORF">ACIKP9_06080</name>
</gene>
<keyword evidence="2 3" id="KW-0808">Transferase</keyword>
<evidence type="ECO:0000256" key="1">
    <source>
        <dbReference type="ARBA" id="ARBA00022603"/>
    </source>
</evidence>
<dbReference type="GO" id="GO:0052913">
    <property type="term" value="F:16S rRNA (guanine(966)-N(2))-methyltransferase activity"/>
    <property type="evidence" value="ECO:0007669"/>
    <property type="project" value="UniProtKB-EC"/>
</dbReference>
<dbReference type="RefSeq" id="WP_400880597.1">
    <property type="nucleotide sequence ID" value="NZ_JBIWXY010000001.1"/>
</dbReference>
<dbReference type="Proteomes" id="UP001617669">
    <property type="component" value="Unassembled WGS sequence"/>
</dbReference>
<proteinExistence type="predicted"/>
<reference evidence="3 4" key="1">
    <citation type="submission" date="2024-11" db="EMBL/GenBank/DDBJ databases">
        <authorList>
            <person name="Kaparullina E.N."/>
            <person name="Delegan Y.A."/>
            <person name="Doronina N.V."/>
        </authorList>
    </citation>
    <scope>NUCLEOTIDE SEQUENCE [LARGE SCALE GENOMIC DNA]</scope>
    <source>
        <strain evidence="3 4">7sh_L</strain>
    </source>
</reference>
<dbReference type="InterPro" id="IPR029063">
    <property type="entry name" value="SAM-dependent_MTases_sf"/>
</dbReference>
<dbReference type="Pfam" id="PF03602">
    <property type="entry name" value="Cons_hypoth95"/>
    <property type="match status" value="1"/>
</dbReference>
<evidence type="ECO:0000313" key="4">
    <source>
        <dbReference type="Proteomes" id="UP001617669"/>
    </source>
</evidence>
<dbReference type="EC" id="2.1.1.171" evidence="3"/>
<dbReference type="SUPFAM" id="SSF53335">
    <property type="entry name" value="S-adenosyl-L-methionine-dependent methyltransferases"/>
    <property type="match status" value="1"/>
</dbReference>
<dbReference type="Gene3D" id="3.40.50.150">
    <property type="entry name" value="Vaccinia Virus protein VP39"/>
    <property type="match status" value="1"/>
</dbReference>